<comment type="caution">
    <text evidence="2">The sequence shown here is derived from an EMBL/GenBank/DDBJ whole genome shotgun (WGS) entry which is preliminary data.</text>
</comment>
<proteinExistence type="predicted"/>
<evidence type="ECO:0000256" key="1">
    <source>
        <dbReference type="SAM" id="Coils"/>
    </source>
</evidence>
<accession>A0A2A6RG33</accession>
<dbReference type="InterPro" id="IPR036689">
    <property type="entry name" value="ESAT-6-like_sf"/>
</dbReference>
<dbReference type="EMBL" id="NQWI01000106">
    <property type="protein sequence ID" value="PDW01820.1"/>
    <property type="molecule type" value="Genomic_DNA"/>
</dbReference>
<feature type="coiled-coil region" evidence="1">
    <location>
        <begin position="16"/>
        <end position="43"/>
    </location>
</feature>
<keyword evidence="3" id="KW-1185">Reference proteome</keyword>
<dbReference type="InterPro" id="IPR010310">
    <property type="entry name" value="T7SS_ESAT-6-like"/>
</dbReference>
<gene>
    <name evidence="2" type="ORF">CJ255_17185</name>
</gene>
<dbReference type="Proteomes" id="UP000220527">
    <property type="component" value="Unassembled WGS sequence"/>
</dbReference>
<reference evidence="3" key="1">
    <citation type="submission" date="2017-08" db="EMBL/GenBank/DDBJ databases">
        <authorList>
            <person name="Grouzdev D.S."/>
            <person name="Gaisin V.A."/>
            <person name="Rysina M.S."/>
            <person name="Gorlenko V.M."/>
        </authorList>
    </citation>
    <scope>NUCLEOTIDE SEQUENCE [LARGE SCALE GENOMIC DNA]</scope>
    <source>
        <strain evidence="3">Kir15-3F</strain>
    </source>
</reference>
<dbReference type="SUPFAM" id="SSF140453">
    <property type="entry name" value="EsxAB dimer-like"/>
    <property type="match status" value="1"/>
</dbReference>
<evidence type="ECO:0000313" key="3">
    <source>
        <dbReference type="Proteomes" id="UP000220527"/>
    </source>
</evidence>
<name>A0A2A6RG33_9CHLR</name>
<dbReference type="Gene3D" id="3.40.50.1820">
    <property type="entry name" value="alpha/beta hydrolase"/>
    <property type="match status" value="1"/>
</dbReference>
<dbReference type="InterPro" id="IPR029058">
    <property type="entry name" value="AB_hydrolase_fold"/>
</dbReference>
<dbReference type="SUPFAM" id="SSF53474">
    <property type="entry name" value="alpha/beta-Hydrolases"/>
    <property type="match status" value="1"/>
</dbReference>
<keyword evidence="1" id="KW-0175">Coiled coil</keyword>
<organism evidence="2 3">
    <name type="scientific">Candidatus Viridilinea mediisalina</name>
    <dbReference type="NCBI Taxonomy" id="2024553"/>
    <lineage>
        <taxon>Bacteria</taxon>
        <taxon>Bacillati</taxon>
        <taxon>Chloroflexota</taxon>
        <taxon>Chloroflexia</taxon>
        <taxon>Chloroflexales</taxon>
        <taxon>Chloroflexineae</taxon>
        <taxon>Oscillochloridaceae</taxon>
        <taxon>Candidatus Viridilinea</taxon>
    </lineage>
</organism>
<dbReference type="Pfam" id="PF06013">
    <property type="entry name" value="WXG100"/>
    <property type="match status" value="1"/>
</dbReference>
<dbReference type="RefSeq" id="WP_097645331.1">
    <property type="nucleotide sequence ID" value="NZ_NQWI01000106.1"/>
</dbReference>
<dbReference type="Gene3D" id="1.10.287.1060">
    <property type="entry name" value="ESAT-6-like"/>
    <property type="match status" value="1"/>
</dbReference>
<dbReference type="OrthoDB" id="5095936at2"/>
<protein>
    <submittedName>
        <fullName evidence="2">Uncharacterized protein</fullName>
    </submittedName>
</protein>
<sequence length="442" mass="47824">MSSQLRVDTDQMRATIQQFRQSNQMIEDQLAQARQAMSAMQQSQWSGRHRTAAEGAWFAVNSQFAPTQATILDMAQRLQRTADAYEEAARVFGEEGVSGVGNSVVSDQSGANSGADADATQHKIDAEDVISLPDDAPKNMFDMYEKFKEEPAIKIFQVGENEYAITINGTDHLGVDNGWDSAIVSGLGGNTRYMALLAAAIRSLPNGSSVHLFGYSQGGIAAQNLASNQSMIGGKNIKINSVTTFGSPPPVHGKADGVEYNAFRVPGDVITKASLPGVCPNGESILTMNLYDLYKTVLHDAHGSYGDKDSTVAKILKDSDGEGKLPFDPDRWDRVDNGEFDAKSYMDVANEIKGAVMEGLSETVQSAVETYNNITEGAQDFANTAIDKSNQMLDSTKDNIKSVIDKGSDFANDAGAMLNDVAEKGKEKIKNFIPTPQWPFKF</sequence>
<evidence type="ECO:0000313" key="2">
    <source>
        <dbReference type="EMBL" id="PDW01820.1"/>
    </source>
</evidence>
<dbReference type="AlphaFoldDB" id="A0A2A6RG33"/>